<dbReference type="SMART" id="SM00448">
    <property type="entry name" value="REC"/>
    <property type="match status" value="1"/>
</dbReference>
<evidence type="ECO:0000259" key="3">
    <source>
        <dbReference type="PROSITE" id="PS51832"/>
    </source>
</evidence>
<dbReference type="Proteomes" id="UP000631034">
    <property type="component" value="Unassembled WGS sequence"/>
</dbReference>
<dbReference type="SUPFAM" id="SSF52172">
    <property type="entry name" value="CheY-like"/>
    <property type="match status" value="1"/>
</dbReference>
<dbReference type="SUPFAM" id="SSF109604">
    <property type="entry name" value="HD-domain/PDEase-like"/>
    <property type="match status" value="1"/>
</dbReference>
<organism evidence="4 5">
    <name type="scientific">Phaeovibrio sulfidiphilus</name>
    <dbReference type="NCBI Taxonomy" id="1220600"/>
    <lineage>
        <taxon>Bacteria</taxon>
        <taxon>Pseudomonadati</taxon>
        <taxon>Pseudomonadota</taxon>
        <taxon>Alphaproteobacteria</taxon>
        <taxon>Rhodospirillales</taxon>
        <taxon>Rhodospirillaceae</taxon>
        <taxon>Phaeovibrio</taxon>
    </lineage>
</organism>
<dbReference type="CDD" id="cd17574">
    <property type="entry name" value="REC_OmpR"/>
    <property type="match status" value="1"/>
</dbReference>
<protein>
    <submittedName>
        <fullName evidence="4">Response regulator</fullName>
    </submittedName>
</protein>
<dbReference type="RefSeq" id="WP_192534799.1">
    <property type="nucleotide sequence ID" value="NZ_JACZHT010000007.1"/>
</dbReference>
<comment type="caution">
    <text evidence="4">The sequence shown here is derived from an EMBL/GenBank/DDBJ whole genome shotgun (WGS) entry which is preliminary data.</text>
</comment>
<dbReference type="PROSITE" id="PS50110">
    <property type="entry name" value="RESPONSE_REGULATORY"/>
    <property type="match status" value="1"/>
</dbReference>
<dbReference type="PROSITE" id="PS51832">
    <property type="entry name" value="HD_GYP"/>
    <property type="match status" value="1"/>
</dbReference>
<dbReference type="Pfam" id="PF13487">
    <property type="entry name" value="HD_5"/>
    <property type="match status" value="1"/>
</dbReference>
<feature type="domain" description="Response regulatory" evidence="2">
    <location>
        <begin position="2"/>
        <end position="126"/>
    </location>
</feature>
<keyword evidence="1" id="KW-0597">Phosphoprotein</keyword>
<dbReference type="InterPro" id="IPR003607">
    <property type="entry name" value="HD/PDEase_dom"/>
</dbReference>
<dbReference type="InterPro" id="IPR037522">
    <property type="entry name" value="HD_GYP_dom"/>
</dbReference>
<dbReference type="InterPro" id="IPR052020">
    <property type="entry name" value="Cyclic_di-GMP/3'3'-cGAMP_PDE"/>
</dbReference>
<evidence type="ECO:0000313" key="5">
    <source>
        <dbReference type="Proteomes" id="UP000631034"/>
    </source>
</evidence>
<dbReference type="CDD" id="cd00077">
    <property type="entry name" value="HDc"/>
    <property type="match status" value="1"/>
</dbReference>
<accession>A0A8J7CQ30</accession>
<dbReference type="Pfam" id="PF00072">
    <property type="entry name" value="Response_reg"/>
    <property type="match status" value="1"/>
</dbReference>
<gene>
    <name evidence="4" type="ORF">IHV25_09025</name>
</gene>
<feature type="modified residue" description="4-aspartylphosphate" evidence="1">
    <location>
        <position position="58"/>
    </location>
</feature>
<dbReference type="Gene3D" id="1.10.3210.10">
    <property type="entry name" value="Hypothetical protein af1432"/>
    <property type="match status" value="1"/>
</dbReference>
<dbReference type="AlphaFoldDB" id="A0A8J7CQ30"/>
<dbReference type="InterPro" id="IPR011006">
    <property type="entry name" value="CheY-like_superfamily"/>
</dbReference>
<dbReference type="SMART" id="SM00471">
    <property type="entry name" value="HDc"/>
    <property type="match status" value="1"/>
</dbReference>
<dbReference type="EMBL" id="JACZHT010000007">
    <property type="protein sequence ID" value="MBE1237787.1"/>
    <property type="molecule type" value="Genomic_DNA"/>
</dbReference>
<dbReference type="GO" id="GO:0000160">
    <property type="term" value="P:phosphorelay signal transduction system"/>
    <property type="evidence" value="ECO:0007669"/>
    <property type="project" value="InterPro"/>
</dbReference>
<reference evidence="4" key="1">
    <citation type="submission" date="2020-10" db="EMBL/GenBank/DDBJ databases">
        <title>Genome sequence of the unusual species of purple photosynthetic bacteria, Phaeovibrio sulfidiphilus DSM 23193, type strain.</title>
        <authorList>
            <person name="Kyndt J.A."/>
            <person name="Meyer T.E."/>
        </authorList>
    </citation>
    <scope>NUCLEOTIDE SEQUENCE</scope>
    <source>
        <strain evidence="4">DSM 23193</strain>
    </source>
</reference>
<dbReference type="GO" id="GO:0008081">
    <property type="term" value="F:phosphoric diester hydrolase activity"/>
    <property type="evidence" value="ECO:0007669"/>
    <property type="project" value="UniProtKB-ARBA"/>
</dbReference>
<evidence type="ECO:0000313" key="4">
    <source>
        <dbReference type="EMBL" id="MBE1237787.1"/>
    </source>
</evidence>
<feature type="domain" description="HD-GYP" evidence="3">
    <location>
        <begin position="153"/>
        <end position="350"/>
    </location>
</feature>
<sequence length="362" mass="40871">MHILFAEDQEIGRFFLASHLRQMGHTVSEAVDGLQALEILRRNLASPDEERIGMLITDWDMPNMNGLDLARSVRVLQKEHYIYTILLTGKGDAYDRVKGFAEGGVDDYVVKPFEINEVKLRVQVGTRLMEAEYALKDYTANLESIVARQTQAIRDAQNEIISRLFNALQSRHAETGAHVRRIGALSAFMGERLSWPRDRINHIGAAAPLHDIGKIGISDTILLKPGPLTADERIVMETHASIGGQILSNSGSPMIRMAELIARCHHENWDGTGYPDRLVGEEIPVEARIVSIVDVYDALRSNRVYRAGMSEDSVLEIMRRDRSRKFDPNLFDLFMDSLPDVRVLLDDPEFRDTPHDESCHLC</sequence>
<evidence type="ECO:0000256" key="1">
    <source>
        <dbReference type="PROSITE-ProRule" id="PRU00169"/>
    </source>
</evidence>
<dbReference type="InterPro" id="IPR001789">
    <property type="entry name" value="Sig_transdc_resp-reg_receiver"/>
</dbReference>
<name>A0A8J7CQ30_9PROT</name>
<dbReference type="Gene3D" id="3.40.50.2300">
    <property type="match status" value="1"/>
</dbReference>
<proteinExistence type="predicted"/>
<dbReference type="PANTHER" id="PTHR45228:SF1">
    <property type="entry name" value="CYCLIC DI-GMP PHOSPHODIESTERASE TM_0186"/>
    <property type="match status" value="1"/>
</dbReference>
<dbReference type="PANTHER" id="PTHR45228">
    <property type="entry name" value="CYCLIC DI-GMP PHOSPHODIESTERASE TM_0186-RELATED"/>
    <property type="match status" value="1"/>
</dbReference>
<evidence type="ECO:0000259" key="2">
    <source>
        <dbReference type="PROSITE" id="PS50110"/>
    </source>
</evidence>
<keyword evidence="5" id="KW-1185">Reference proteome</keyword>